<evidence type="ECO:0000313" key="1">
    <source>
        <dbReference type="EMBL" id="ABA81532.1"/>
    </source>
</evidence>
<keyword evidence="1" id="KW-0614">Plasmid</keyword>
<dbReference type="Proteomes" id="UP000002703">
    <property type="component" value="Plasmid C"/>
</dbReference>
<protein>
    <recommendedName>
        <fullName evidence="3">Lipoprotein</fullName>
    </recommendedName>
</protein>
<evidence type="ECO:0000313" key="2">
    <source>
        <dbReference type="Proteomes" id="UP000002703"/>
    </source>
</evidence>
<dbReference type="EMBL" id="CP000146">
    <property type="protein sequence ID" value="ABA81532.1"/>
    <property type="molecule type" value="Genomic_DNA"/>
</dbReference>
<reference evidence="2" key="1">
    <citation type="submission" date="2005-09" db="EMBL/GenBank/DDBJ databases">
        <title>Complete sequence of plasmid C of Rhodobacter sphaeroides 2.4.1.</title>
        <authorList>
            <person name="Copeland A."/>
            <person name="Lucas S."/>
            <person name="Lapidus A."/>
            <person name="Barry K."/>
            <person name="Detter J.C."/>
            <person name="Glavina T."/>
            <person name="Hammon N."/>
            <person name="Israni S."/>
            <person name="Pitluck S."/>
            <person name="Richardson P."/>
            <person name="Mackenzie C."/>
            <person name="Choudhary M."/>
            <person name="Larimer F."/>
            <person name="Hauser L.J."/>
            <person name="Land M."/>
            <person name="Donohue T.J."/>
            <person name="Kaplan S."/>
        </authorList>
    </citation>
    <scope>NUCLEOTIDE SEQUENCE [LARGE SCALE GENOMIC DNA]</scope>
    <source>
        <strain evidence="2">ATCC 17023 / DSM 158 / JCM 6121 / CCUG 31486 / LMG 2827 / NBRC 12203 / NCIMB 8253 / ATH 2.4.1.</strain>
        <plasmid evidence="2">pRS241c</plasmid>
    </source>
</reference>
<dbReference type="PROSITE" id="PS51257">
    <property type="entry name" value="PROKAR_LIPOPROTEIN"/>
    <property type="match status" value="1"/>
</dbReference>
<dbReference type="OrthoDB" id="7274329at2"/>
<accession>Q3IVA2</accession>
<dbReference type="EnsemblBacteria" id="ABA81532">
    <property type="protein sequence ID" value="ABA81532"/>
    <property type="gene ID" value="RSP_7254"/>
</dbReference>
<dbReference type="AlphaFoldDB" id="Q3IVA2"/>
<gene>
    <name evidence="1" type="ORF">RSP_7254</name>
</gene>
<evidence type="ECO:0008006" key="3">
    <source>
        <dbReference type="Google" id="ProtNLM"/>
    </source>
</evidence>
<name>Q3IVA2_CERS4</name>
<dbReference type="RefSeq" id="WP_011331339.1">
    <property type="nucleotide sequence ID" value="NC_007489.1"/>
</dbReference>
<proteinExistence type="predicted"/>
<dbReference type="GeneID" id="3711927"/>
<sequence length="172" mass="18788">MNNILTRKRHLLAVSAFCLVGACEATTDVYLFRSDGSVSQTDTDYFECEVAAARGVPQETRIGTTPSYTTPTQTSCYNTGYSVQCQTTGGQTYGGQTYTYDANSELRATYFARCLASRGYSVVELPKCDRAKVPAEVLQKLAGKQRPPREDACYVAITERAGNVVYASELTP</sequence>
<dbReference type="KEGG" id="rsp:RSP_7254"/>
<organism evidence="1 2">
    <name type="scientific">Cereibacter sphaeroides (strain ATCC 17023 / DSM 158 / JCM 6121 / CCUG 31486 / LMG 2827 / NBRC 12203 / NCIMB 8253 / ATH 2.4.1.)</name>
    <name type="common">Rhodobacter sphaeroides</name>
    <dbReference type="NCBI Taxonomy" id="272943"/>
    <lineage>
        <taxon>Bacteria</taxon>
        <taxon>Pseudomonadati</taxon>
        <taxon>Pseudomonadota</taxon>
        <taxon>Alphaproteobacteria</taxon>
        <taxon>Rhodobacterales</taxon>
        <taxon>Paracoccaceae</taxon>
        <taxon>Cereibacter</taxon>
    </lineage>
</organism>
<keyword evidence="2" id="KW-1185">Reference proteome</keyword>
<geneLocation type="plasmid" evidence="2">
    <name>pRS241c</name>
</geneLocation>